<keyword evidence="2" id="KW-1185">Reference proteome</keyword>
<evidence type="ECO:0000313" key="1">
    <source>
        <dbReference type="EMBL" id="QKF94641.1"/>
    </source>
</evidence>
<proteinExistence type="predicted"/>
<dbReference type="Proteomes" id="UP001162001">
    <property type="component" value="Segment"/>
</dbReference>
<dbReference type="EMBL" id="MT418680">
    <property type="protein sequence ID" value="QKF94641.1"/>
    <property type="molecule type" value="Genomic_DNA"/>
</dbReference>
<evidence type="ECO:0000313" key="2">
    <source>
        <dbReference type="Proteomes" id="UP001162001"/>
    </source>
</evidence>
<reference evidence="1 2" key="1">
    <citation type="submission" date="2020-04" db="EMBL/GenBank/DDBJ databases">
        <title>Advantages and limits of metagenomic assembly and binning of a giant virus.</title>
        <authorList>
            <person name="Schulz F."/>
            <person name="Andreani J."/>
            <person name="Francis R."/>
            <person name="Boudjemaa H."/>
            <person name="Bou Khalil J.Y."/>
            <person name="Lee J."/>
            <person name="La Scola B."/>
            <person name="Woyke T."/>
        </authorList>
    </citation>
    <scope>NUCLEOTIDE SEQUENCE [LARGE SCALE GENOMIC DNA]</scope>
    <source>
        <strain evidence="1 2">FV1/VV64</strain>
    </source>
</reference>
<sequence>MELIKKSLCESYIDYQPLLANLSYIKTILISAGNCGLYELDAALLILKNLFYDPGEWYNQTVNPPISCFKELPLYYNSKCTCKMVYWMPNINHCVQAAADLANGGPYMITSFVELANLFAKFLGMVAINPQPYSIKDVLDVINAFCDILKQRIIIDSILMKSLLTISNIQC</sequence>
<accession>A0A7D3R1W8</accession>
<gene>
    <name evidence="1" type="ORF">Fadolivirus_1_1183</name>
</gene>
<protein>
    <submittedName>
        <fullName evidence="1">Uncharacterized protein</fullName>
    </submittedName>
</protein>
<organism evidence="1 2">
    <name type="scientific">Fadolivirus FV1/VV64</name>
    <dbReference type="NCBI Taxonomy" id="3070911"/>
    <lineage>
        <taxon>Viruses</taxon>
        <taxon>Varidnaviria</taxon>
        <taxon>Bamfordvirae</taxon>
        <taxon>Nucleocytoviricota</taxon>
        <taxon>Megaviricetes</taxon>
        <taxon>Imitervirales</taxon>
        <taxon>Mimiviridae</taxon>
        <taxon>Klosneuvirinae</taxon>
        <taxon>Fadolivirus</taxon>
        <taxon>Fadolivirus algeromassiliense</taxon>
    </lineage>
</organism>
<name>A0A7D3R1W8_9VIRU</name>